<evidence type="ECO:0000313" key="2">
    <source>
        <dbReference type="EMBL" id="KZP29176.1"/>
    </source>
</evidence>
<dbReference type="EMBL" id="KV417500">
    <property type="protein sequence ID" value="KZP29176.1"/>
    <property type="molecule type" value="Genomic_DNA"/>
</dbReference>
<keyword evidence="2" id="KW-0378">Hydrolase</keyword>
<sequence>MSGDKPCWELMIIGSSAIYISLIPSYHAAGISTIVSAFGSTETLPSSGIDSTLSAQKLAAWVKEYDLDGVGVDLEDLATFNGRTGSAENWLRGTAFPASGNGGGTTTTPPPSSTSTTTTTTTSSNPSSGPGSCSGVAAWSSSVAYIGGSLVTYN</sequence>
<feature type="compositionally biased region" description="Low complexity" evidence="1">
    <location>
        <begin position="113"/>
        <end position="131"/>
    </location>
</feature>
<dbReference type="OrthoDB" id="3012298at2759"/>
<evidence type="ECO:0000256" key="1">
    <source>
        <dbReference type="SAM" id="MobiDB-lite"/>
    </source>
</evidence>
<dbReference type="STRING" id="436010.A0A166S9C3"/>
<reference evidence="2 3" key="1">
    <citation type="journal article" date="2016" name="Mol. Biol. Evol.">
        <title>Comparative Genomics of Early-Diverging Mushroom-Forming Fungi Provides Insights into the Origins of Lignocellulose Decay Capabilities.</title>
        <authorList>
            <person name="Nagy L.G."/>
            <person name="Riley R."/>
            <person name="Tritt A."/>
            <person name="Adam C."/>
            <person name="Daum C."/>
            <person name="Floudas D."/>
            <person name="Sun H."/>
            <person name="Yadav J.S."/>
            <person name="Pangilinan J."/>
            <person name="Larsson K.H."/>
            <person name="Matsuura K."/>
            <person name="Barry K."/>
            <person name="Labutti K."/>
            <person name="Kuo R."/>
            <person name="Ohm R.A."/>
            <person name="Bhattacharya S.S."/>
            <person name="Shirouzu T."/>
            <person name="Yoshinaga Y."/>
            <person name="Martin F.M."/>
            <person name="Grigoriev I.V."/>
            <person name="Hibbett D.S."/>
        </authorList>
    </citation>
    <scope>NUCLEOTIDE SEQUENCE [LARGE SCALE GENOMIC DNA]</scope>
    <source>
        <strain evidence="2 3">CBS 109695</strain>
    </source>
</reference>
<gene>
    <name evidence="2" type="ORF">FIBSPDRAFT_885255</name>
</gene>
<accession>A0A166S9C3</accession>
<evidence type="ECO:0000313" key="3">
    <source>
        <dbReference type="Proteomes" id="UP000076532"/>
    </source>
</evidence>
<name>A0A166S9C3_9AGAM</name>
<feature type="region of interest" description="Disordered" evidence="1">
    <location>
        <begin position="92"/>
        <end position="133"/>
    </location>
</feature>
<dbReference type="Proteomes" id="UP000076532">
    <property type="component" value="Unassembled WGS sequence"/>
</dbReference>
<organism evidence="2 3">
    <name type="scientific">Athelia psychrophila</name>
    <dbReference type="NCBI Taxonomy" id="1759441"/>
    <lineage>
        <taxon>Eukaryota</taxon>
        <taxon>Fungi</taxon>
        <taxon>Dikarya</taxon>
        <taxon>Basidiomycota</taxon>
        <taxon>Agaricomycotina</taxon>
        <taxon>Agaricomycetes</taxon>
        <taxon>Agaricomycetidae</taxon>
        <taxon>Atheliales</taxon>
        <taxon>Atheliaceae</taxon>
        <taxon>Athelia</taxon>
    </lineage>
</organism>
<dbReference type="GO" id="GO:0016787">
    <property type="term" value="F:hydrolase activity"/>
    <property type="evidence" value="ECO:0007669"/>
    <property type="project" value="UniProtKB-KW"/>
</dbReference>
<dbReference type="AlphaFoldDB" id="A0A166S9C3"/>
<protein>
    <submittedName>
        <fullName evidence="2">Glycoside hydrolase family 18 protein</fullName>
    </submittedName>
</protein>
<keyword evidence="3" id="KW-1185">Reference proteome</keyword>
<proteinExistence type="predicted"/>